<evidence type="ECO:0000313" key="3">
    <source>
        <dbReference type="Proteomes" id="UP000676169"/>
    </source>
</evidence>
<dbReference type="KEGG" id="lamb:KBB96_02585"/>
<evidence type="ECO:0000259" key="1">
    <source>
        <dbReference type="PROSITE" id="PS51502"/>
    </source>
</evidence>
<accession>A0A975J0I8</accession>
<dbReference type="Proteomes" id="UP000676169">
    <property type="component" value="Chromosome"/>
</dbReference>
<organism evidence="2 3">
    <name type="scientific">Luteolibacter ambystomatis</name>
    <dbReference type="NCBI Taxonomy" id="2824561"/>
    <lineage>
        <taxon>Bacteria</taxon>
        <taxon>Pseudomonadati</taxon>
        <taxon>Verrucomicrobiota</taxon>
        <taxon>Verrucomicrobiia</taxon>
        <taxon>Verrucomicrobiales</taxon>
        <taxon>Verrucomicrobiaceae</taxon>
        <taxon>Luteolibacter</taxon>
    </lineage>
</organism>
<dbReference type="RefSeq" id="WP_211631955.1">
    <property type="nucleotide sequence ID" value="NZ_CP073100.1"/>
</dbReference>
<feature type="domain" description="Stress-response A/B barrel" evidence="1">
    <location>
        <begin position="3"/>
        <end position="100"/>
    </location>
</feature>
<reference evidence="2" key="1">
    <citation type="submission" date="2021-04" db="EMBL/GenBank/DDBJ databases">
        <title>Luteolibacter sp. 32A isolated from the skin of an Anderson's salamander (Ambystoma andersonii).</title>
        <authorList>
            <person name="Spergser J."/>
            <person name="Busse H.-J."/>
        </authorList>
    </citation>
    <scope>NUCLEOTIDE SEQUENCE</scope>
    <source>
        <strain evidence="2">32A</strain>
    </source>
</reference>
<gene>
    <name evidence="2" type="ORF">KBB96_02585</name>
</gene>
<dbReference type="AlphaFoldDB" id="A0A975J0I8"/>
<dbReference type="InterPro" id="IPR011008">
    <property type="entry name" value="Dimeric_a/b-barrel"/>
</dbReference>
<dbReference type="Gene3D" id="3.30.70.100">
    <property type="match status" value="1"/>
</dbReference>
<dbReference type="PROSITE" id="PS51502">
    <property type="entry name" value="S_R_A_B_BARREL"/>
    <property type="match status" value="1"/>
</dbReference>
<proteinExistence type="predicted"/>
<keyword evidence="3" id="KW-1185">Reference proteome</keyword>
<dbReference type="EMBL" id="CP073100">
    <property type="protein sequence ID" value="QUE51785.1"/>
    <property type="molecule type" value="Genomic_DNA"/>
</dbReference>
<protein>
    <submittedName>
        <fullName evidence="2">Dabb family protein</fullName>
    </submittedName>
</protein>
<dbReference type="SUPFAM" id="SSF54909">
    <property type="entry name" value="Dimeric alpha+beta barrel"/>
    <property type="match status" value="1"/>
</dbReference>
<name>A0A975J0I8_9BACT</name>
<dbReference type="SMART" id="SM00886">
    <property type="entry name" value="Dabb"/>
    <property type="match status" value="1"/>
</dbReference>
<dbReference type="InterPro" id="IPR013097">
    <property type="entry name" value="Dabb"/>
</dbReference>
<sequence>MAIEHHVYFWLKEEYKGEAERAAFEAGLEKLFEIPQVVEGLWGTPAPVMDRPVIDKSWDYALSMTFDTIAEQDIYQEDADHHVFIESFKDTWERVLVMDVQPH</sequence>
<evidence type="ECO:0000313" key="2">
    <source>
        <dbReference type="EMBL" id="QUE51785.1"/>
    </source>
</evidence>
<dbReference type="Pfam" id="PF07876">
    <property type="entry name" value="Dabb"/>
    <property type="match status" value="1"/>
</dbReference>